<evidence type="ECO:0000256" key="2">
    <source>
        <dbReference type="ARBA" id="ARBA00022723"/>
    </source>
</evidence>
<proteinExistence type="predicted"/>
<sequence length="188" mass="19644">MSARVRGIGLALGASAMLAVAPPAFAHDVVVGGNVEEGQTLDAFPEEITLEFSAIPREDFNTFAVTDTSTEEVLFTQEPEVDGRDLTIETPADVNPGPGDYQVGFQITSSDGHATRGGVTFSVAGAEDSDAASAEGDEAENTEATTDEIPAGLKWILAIGAVFALLAVVAMLFFKSRNYGSKGLEDNE</sequence>
<evidence type="ECO:0000256" key="1">
    <source>
        <dbReference type="ARBA" id="ARBA00004196"/>
    </source>
</evidence>
<dbReference type="GO" id="GO:0042597">
    <property type="term" value="C:periplasmic space"/>
    <property type="evidence" value="ECO:0007669"/>
    <property type="project" value="InterPro"/>
</dbReference>
<protein>
    <submittedName>
        <fullName evidence="5">Uncharacterized protein, copper resistance protein CopC-like protein</fullName>
    </submittedName>
</protein>
<dbReference type="GO" id="GO:0005507">
    <property type="term" value="F:copper ion binding"/>
    <property type="evidence" value="ECO:0007669"/>
    <property type="project" value="InterPro"/>
</dbReference>
<organism evidence="5 6">
    <name type="scientific">Corynebacterium camporealensis</name>
    <dbReference type="NCBI Taxonomy" id="161896"/>
    <lineage>
        <taxon>Bacteria</taxon>
        <taxon>Bacillati</taxon>
        <taxon>Actinomycetota</taxon>
        <taxon>Actinomycetes</taxon>
        <taxon>Mycobacteriales</taxon>
        <taxon>Corynebacteriaceae</taxon>
        <taxon>Corynebacterium</taxon>
    </lineage>
</organism>
<dbReference type="KEGG" id="ccj:UL81_06710"/>
<evidence type="ECO:0000313" key="6">
    <source>
        <dbReference type="Proteomes" id="UP000033566"/>
    </source>
</evidence>
<dbReference type="GO" id="GO:0030313">
    <property type="term" value="C:cell envelope"/>
    <property type="evidence" value="ECO:0007669"/>
    <property type="project" value="UniProtKB-SubCell"/>
</dbReference>
<dbReference type="RefSeq" id="WP_035104853.1">
    <property type="nucleotide sequence ID" value="NZ_CP011311.1"/>
</dbReference>
<name>A0A0F6QX21_9CORY</name>
<comment type="subcellular location">
    <subcellularLocation>
        <location evidence="1">Cell envelope</location>
    </subcellularLocation>
</comment>
<dbReference type="AlphaFoldDB" id="A0A0F6QX21"/>
<dbReference type="GO" id="GO:0005886">
    <property type="term" value="C:plasma membrane"/>
    <property type="evidence" value="ECO:0007669"/>
    <property type="project" value="TreeGrafter"/>
</dbReference>
<dbReference type="SUPFAM" id="SSF81296">
    <property type="entry name" value="E set domains"/>
    <property type="match status" value="1"/>
</dbReference>
<keyword evidence="2" id="KW-0479">Metal-binding</keyword>
<dbReference type="GO" id="GO:0046688">
    <property type="term" value="P:response to copper ion"/>
    <property type="evidence" value="ECO:0007669"/>
    <property type="project" value="InterPro"/>
</dbReference>
<dbReference type="InterPro" id="IPR032694">
    <property type="entry name" value="CopC/D"/>
</dbReference>
<dbReference type="PANTHER" id="PTHR34820">
    <property type="entry name" value="INNER MEMBRANE PROTEIN YEBZ"/>
    <property type="match status" value="1"/>
</dbReference>
<dbReference type="HOGENOM" id="CLU_087859_1_1_11"/>
<dbReference type="InterPro" id="IPR014756">
    <property type="entry name" value="Ig_E-set"/>
</dbReference>
<dbReference type="Proteomes" id="UP000033566">
    <property type="component" value="Chromosome"/>
</dbReference>
<dbReference type="Gene3D" id="2.60.40.1220">
    <property type="match status" value="1"/>
</dbReference>
<dbReference type="STRING" id="161896.UL81_06710"/>
<dbReference type="EMBL" id="CP011311">
    <property type="protein sequence ID" value="AKE39305.1"/>
    <property type="molecule type" value="Genomic_DNA"/>
</dbReference>
<accession>A0A0F6QX21</accession>
<dbReference type="PANTHER" id="PTHR34820:SF4">
    <property type="entry name" value="INNER MEMBRANE PROTEIN YEBZ"/>
    <property type="match status" value="1"/>
</dbReference>
<dbReference type="PATRIC" id="fig|161896.4.peg.1317"/>
<keyword evidence="6" id="KW-1185">Reference proteome</keyword>
<evidence type="ECO:0000256" key="3">
    <source>
        <dbReference type="ARBA" id="ARBA00022729"/>
    </source>
</evidence>
<keyword evidence="3" id="KW-0732">Signal</keyword>
<evidence type="ECO:0000313" key="5">
    <source>
        <dbReference type="EMBL" id="AKE39305.1"/>
    </source>
</evidence>
<gene>
    <name evidence="5" type="ORF">UL81_06710</name>
</gene>
<keyword evidence="4" id="KW-0186">Copper</keyword>
<reference evidence="5 6" key="1">
    <citation type="journal article" date="2015" name="Genome Announc.">
        <title>Complete Genome Sequence of Corynebacterium camporealensis DSM 44610, Isolated from the Milk of a Manchega Sheep with Subclinical Mastitis.</title>
        <authorList>
            <person name="Ruckert C."/>
            <person name="Albersmeier A."/>
            <person name="Winkler A."/>
            <person name="Tauch A."/>
        </authorList>
    </citation>
    <scope>NUCLEOTIDE SEQUENCE [LARGE SCALE GENOMIC DNA]</scope>
    <source>
        <strain evidence="5 6">DSM 44610</strain>
    </source>
</reference>
<dbReference type="InterPro" id="IPR007348">
    <property type="entry name" value="CopC_dom"/>
</dbReference>
<dbReference type="InterPro" id="IPR014755">
    <property type="entry name" value="Cu-Rt/internalin_Ig-like"/>
</dbReference>
<dbReference type="GO" id="GO:0006825">
    <property type="term" value="P:copper ion transport"/>
    <property type="evidence" value="ECO:0007669"/>
    <property type="project" value="InterPro"/>
</dbReference>
<evidence type="ECO:0000256" key="4">
    <source>
        <dbReference type="ARBA" id="ARBA00023008"/>
    </source>
</evidence>
<dbReference type="Pfam" id="PF04234">
    <property type="entry name" value="CopC"/>
    <property type="match status" value="1"/>
</dbReference>